<feature type="transmembrane region" description="Helical" evidence="1">
    <location>
        <begin position="150"/>
        <end position="176"/>
    </location>
</feature>
<dbReference type="EMBL" id="CP003586">
    <property type="protein sequence ID" value="AFK60682.1"/>
    <property type="molecule type" value="Genomic_DNA"/>
</dbReference>
<keyword evidence="1" id="KW-0812">Transmembrane</keyword>
<gene>
    <name evidence="2" type="ORF">HMPREF0351_13058</name>
</gene>
<evidence type="ECO:0000256" key="1">
    <source>
        <dbReference type="SAM" id="Phobius"/>
    </source>
</evidence>
<accession>I3U6P4</accession>
<feature type="transmembrane region" description="Helical" evidence="1">
    <location>
        <begin position="95"/>
        <end position="117"/>
    </location>
</feature>
<keyword evidence="1" id="KW-0472">Membrane</keyword>
<organism evidence="2 3">
    <name type="scientific">Enterococcus faecium (strain ATCC BAA-472 / TX0016 / DO)</name>
    <dbReference type="NCBI Taxonomy" id="333849"/>
    <lineage>
        <taxon>Bacteria</taxon>
        <taxon>Bacillati</taxon>
        <taxon>Bacillota</taxon>
        <taxon>Bacilli</taxon>
        <taxon>Lactobacillales</taxon>
        <taxon>Enterococcaceae</taxon>
        <taxon>Enterococcus</taxon>
    </lineage>
</organism>
<keyword evidence="2" id="KW-0614">Plasmid</keyword>
<evidence type="ECO:0000313" key="2">
    <source>
        <dbReference type="EMBL" id="AFK60682.1"/>
    </source>
</evidence>
<protein>
    <submittedName>
        <fullName evidence="2">Uncharacterized protein</fullName>
    </submittedName>
</protein>
<evidence type="ECO:0000313" key="3">
    <source>
        <dbReference type="Proteomes" id="UP000005269"/>
    </source>
</evidence>
<dbReference type="KEGG" id="efu:HMPREF0351_13058"/>
<feature type="transmembrane region" description="Helical" evidence="1">
    <location>
        <begin position="64"/>
        <end position="83"/>
    </location>
</feature>
<dbReference type="AlphaFoldDB" id="I3U6P4"/>
<keyword evidence="1" id="KW-1133">Transmembrane helix</keyword>
<feature type="transmembrane region" description="Helical" evidence="1">
    <location>
        <begin position="20"/>
        <end position="44"/>
    </location>
</feature>
<proteinExistence type="predicted"/>
<name>I3U6P4_ENTFD</name>
<reference evidence="2 3" key="1">
    <citation type="journal article" date="2012" name="BMC Microbiol.">
        <title>Complete genome sequence of Enterococcus faecium strain TX16 and comparative genomic analysis of Enterococcus faecium genomes.</title>
        <authorList>
            <person name="Qin X."/>
            <person name="Galloway-Pena J.R."/>
            <person name="Sillanpaa J."/>
            <person name="Hyeob Roh J."/>
            <person name="Nallapareddy S.R."/>
            <person name="Chowdhury S."/>
            <person name="Bourgogne A."/>
            <person name="Choudhury T."/>
            <person name="Munzy D.M."/>
            <person name="Buhay C.J."/>
            <person name="Ding Y."/>
            <person name="Dugan-Rocha S."/>
            <person name="Liu W."/>
            <person name="Kovar C."/>
            <person name="Sodergren E."/>
            <person name="Highlander S."/>
            <person name="Petrosino J.F."/>
            <person name="Worley K.C."/>
            <person name="Gibbs R.A."/>
            <person name="Weinstock G.M."/>
            <person name="Murray B.E."/>
        </authorList>
    </citation>
    <scope>NUCLEOTIDE SEQUENCE [LARGE SCALE GENOMIC DNA]</scope>
    <source>
        <strain evidence="3">ATCC BAA-472 / TX0016 / DO</strain>
        <plasmid evidence="2">3</plasmid>
    </source>
</reference>
<geneLocation type="plasmid" evidence="2 3">
    <name>3</name>
</geneLocation>
<dbReference type="Proteomes" id="UP000005269">
    <property type="component" value="Plasmid 3"/>
</dbReference>
<sequence length="196" mass="22082">MEVNMKEKFIALQAKLMDLILLSGLILIGAMTIIGFFYGIVAAFVYLETKSEDKWQVLKKRQTILISLLLEMSAVFVAGIFFLNARLLSQLQGGATIIISFFLAFCTLILIPLYFILLHKLAVGTIFTKETFLNSVKVILIGFPTWFTQIILMIALSVLTYLFPALSIITVGYLITRTNKIINVQKMKLASLQEVY</sequence>
<dbReference type="HOGENOM" id="CLU_1388359_0_0_9"/>
<keyword evidence="3" id="KW-1185">Reference proteome</keyword>